<keyword evidence="4" id="KW-1185">Reference proteome</keyword>
<accession>A0A2U1PI22</accession>
<dbReference type="Proteomes" id="UP000245207">
    <property type="component" value="Unassembled WGS sequence"/>
</dbReference>
<dbReference type="AlphaFoldDB" id="A0A2U1PI22"/>
<evidence type="ECO:0000313" key="3">
    <source>
        <dbReference type="EMBL" id="PWA85403.1"/>
    </source>
</evidence>
<gene>
    <name evidence="3" type="ORF">CTI12_AA150230</name>
</gene>
<evidence type="ECO:0000256" key="2">
    <source>
        <dbReference type="ARBA" id="ARBA00022786"/>
    </source>
</evidence>
<evidence type="ECO:0000256" key="1">
    <source>
        <dbReference type="ARBA" id="ARBA00022679"/>
    </source>
</evidence>
<organism evidence="3 4">
    <name type="scientific">Artemisia annua</name>
    <name type="common">Sweet wormwood</name>
    <dbReference type="NCBI Taxonomy" id="35608"/>
    <lineage>
        <taxon>Eukaryota</taxon>
        <taxon>Viridiplantae</taxon>
        <taxon>Streptophyta</taxon>
        <taxon>Embryophyta</taxon>
        <taxon>Tracheophyta</taxon>
        <taxon>Spermatophyta</taxon>
        <taxon>Magnoliopsida</taxon>
        <taxon>eudicotyledons</taxon>
        <taxon>Gunneridae</taxon>
        <taxon>Pentapetalae</taxon>
        <taxon>asterids</taxon>
        <taxon>campanulids</taxon>
        <taxon>Asterales</taxon>
        <taxon>Asteraceae</taxon>
        <taxon>Asteroideae</taxon>
        <taxon>Anthemideae</taxon>
        <taxon>Artemisiinae</taxon>
        <taxon>Artemisia</taxon>
    </lineage>
</organism>
<evidence type="ECO:0000313" key="4">
    <source>
        <dbReference type="Proteomes" id="UP000245207"/>
    </source>
</evidence>
<sequence>MRARNGKIDLEEIWVPGTSNMLQLLVCIQDVLLNAHTLLNYVSYRRVDSASIDRQQNSLLYNENTIIKTLKTMVSTINKPAKHFEELVVWHFEAVYVIS</sequence>
<dbReference type="OrthoDB" id="47801at2759"/>
<comment type="caution">
    <text evidence="3">The sequence shown here is derived from an EMBL/GenBank/DDBJ whole genome shotgun (WGS) entry which is preliminary data.</text>
</comment>
<name>A0A2U1PI22_ARTAN</name>
<dbReference type="PANTHER" id="PTHR46116">
    <property type="entry name" value="(E3-INDEPENDENT) E2 UBIQUITIN-CONJUGATING ENZYME"/>
    <property type="match status" value="1"/>
</dbReference>
<dbReference type="EMBL" id="PKPP01001124">
    <property type="protein sequence ID" value="PWA85403.1"/>
    <property type="molecule type" value="Genomic_DNA"/>
</dbReference>
<dbReference type="PANTHER" id="PTHR46116:SF41">
    <property type="entry name" value="UBIQUITIN-CONJUGATING ENZYME E2 25-RELATED"/>
    <property type="match status" value="1"/>
</dbReference>
<dbReference type="InterPro" id="IPR016135">
    <property type="entry name" value="UBQ-conjugating_enzyme/RWD"/>
</dbReference>
<reference evidence="3 4" key="1">
    <citation type="journal article" date="2018" name="Mol. Plant">
        <title>The genome of Artemisia annua provides insight into the evolution of Asteraceae family and artemisinin biosynthesis.</title>
        <authorList>
            <person name="Shen Q."/>
            <person name="Zhang L."/>
            <person name="Liao Z."/>
            <person name="Wang S."/>
            <person name="Yan T."/>
            <person name="Shi P."/>
            <person name="Liu M."/>
            <person name="Fu X."/>
            <person name="Pan Q."/>
            <person name="Wang Y."/>
            <person name="Lv Z."/>
            <person name="Lu X."/>
            <person name="Zhang F."/>
            <person name="Jiang W."/>
            <person name="Ma Y."/>
            <person name="Chen M."/>
            <person name="Hao X."/>
            <person name="Li L."/>
            <person name="Tang Y."/>
            <person name="Lv G."/>
            <person name="Zhou Y."/>
            <person name="Sun X."/>
            <person name="Brodelius P.E."/>
            <person name="Rose J.K.C."/>
            <person name="Tang K."/>
        </authorList>
    </citation>
    <scope>NUCLEOTIDE SEQUENCE [LARGE SCALE GENOMIC DNA]</scope>
    <source>
        <strain evidence="4">cv. Huhao1</strain>
        <tissue evidence="3">Leaf</tissue>
    </source>
</reference>
<proteinExistence type="predicted"/>
<dbReference type="GO" id="GO:0061631">
    <property type="term" value="F:ubiquitin conjugating enzyme activity"/>
    <property type="evidence" value="ECO:0007669"/>
    <property type="project" value="TreeGrafter"/>
</dbReference>
<keyword evidence="2" id="KW-0833">Ubl conjugation pathway</keyword>
<dbReference type="Gene3D" id="3.10.110.10">
    <property type="entry name" value="Ubiquitin Conjugating Enzyme"/>
    <property type="match status" value="1"/>
</dbReference>
<keyword evidence="1" id="KW-0808">Transferase</keyword>
<protein>
    <submittedName>
        <fullName evidence="3">Ubiquitin-conjugating enzyme/RWD-like protein</fullName>
    </submittedName>
</protein>
<dbReference type="STRING" id="35608.A0A2U1PI22"/>